<keyword evidence="1" id="KW-0812">Transmembrane</keyword>
<evidence type="ECO:0000256" key="1">
    <source>
        <dbReference type="SAM" id="Phobius"/>
    </source>
</evidence>
<organism evidence="2">
    <name type="scientific">Solanum chacoense</name>
    <name type="common">Chaco potato</name>
    <dbReference type="NCBI Taxonomy" id="4108"/>
    <lineage>
        <taxon>Eukaryota</taxon>
        <taxon>Viridiplantae</taxon>
        <taxon>Streptophyta</taxon>
        <taxon>Embryophyta</taxon>
        <taxon>Tracheophyta</taxon>
        <taxon>Spermatophyta</taxon>
        <taxon>Magnoliopsida</taxon>
        <taxon>eudicotyledons</taxon>
        <taxon>Gunneridae</taxon>
        <taxon>Pentapetalae</taxon>
        <taxon>asterids</taxon>
        <taxon>lamiids</taxon>
        <taxon>Solanales</taxon>
        <taxon>Solanaceae</taxon>
        <taxon>Solanoideae</taxon>
        <taxon>Solaneae</taxon>
        <taxon>Solanum</taxon>
    </lineage>
</organism>
<feature type="transmembrane region" description="Helical" evidence="1">
    <location>
        <begin position="12"/>
        <end position="29"/>
    </location>
</feature>
<protein>
    <submittedName>
        <fullName evidence="2">Putative ovule protein</fullName>
    </submittedName>
</protein>
<keyword evidence="1" id="KW-1133">Transmembrane helix</keyword>
<proteinExistence type="predicted"/>
<accession>A0A0V0GJS9</accession>
<sequence>MQCNCSNFMTNFFIFFNFYCWNYLFEIFLSKKLHSPKKITTRLDFITIIPKLLTGLFYLSPFFYRSSIWIELPRLSSNIVVCAVQIWPILPFSNLQSPHP</sequence>
<name>A0A0V0GJS9_SOLCH</name>
<dbReference type="AlphaFoldDB" id="A0A0V0GJS9"/>
<evidence type="ECO:0000313" key="2">
    <source>
        <dbReference type="EMBL" id="JAP08286.1"/>
    </source>
</evidence>
<reference evidence="2" key="1">
    <citation type="submission" date="2015-12" db="EMBL/GenBank/DDBJ databases">
        <title>Gene expression during late stages of embryo sac development: a critical building block for successful pollen-pistil interactions.</title>
        <authorList>
            <person name="Liu Y."/>
            <person name="Joly V."/>
            <person name="Sabar M."/>
            <person name="Matton D.P."/>
        </authorList>
    </citation>
    <scope>NUCLEOTIDE SEQUENCE</scope>
</reference>
<feature type="transmembrane region" description="Helical" evidence="1">
    <location>
        <begin position="41"/>
        <end position="63"/>
    </location>
</feature>
<dbReference type="EMBL" id="GEDG01037179">
    <property type="protein sequence ID" value="JAP08286.1"/>
    <property type="molecule type" value="Transcribed_RNA"/>
</dbReference>
<keyword evidence="1" id="KW-0472">Membrane</keyword>